<feature type="region of interest" description="Disordered" evidence="10">
    <location>
        <begin position="1"/>
        <end position="70"/>
    </location>
</feature>
<dbReference type="GO" id="GO:0005634">
    <property type="term" value="C:nucleus"/>
    <property type="evidence" value="ECO:0007669"/>
    <property type="project" value="UniProtKB-SubCell"/>
</dbReference>
<dbReference type="NCBIfam" id="TIGR00628">
    <property type="entry name" value="ung"/>
    <property type="match status" value="1"/>
</dbReference>
<evidence type="ECO:0000256" key="10">
    <source>
        <dbReference type="SAM" id="MobiDB-lite"/>
    </source>
</evidence>
<dbReference type="SMART" id="SM00987">
    <property type="entry name" value="UreE_C"/>
    <property type="match status" value="1"/>
</dbReference>
<feature type="compositionally biased region" description="Basic residues" evidence="10">
    <location>
        <begin position="40"/>
        <end position="54"/>
    </location>
</feature>
<evidence type="ECO:0000313" key="12">
    <source>
        <dbReference type="EMBL" id="CAD2222259.1"/>
    </source>
</evidence>
<dbReference type="Gene3D" id="3.40.470.10">
    <property type="entry name" value="Uracil-DNA glycosylase-like domain"/>
    <property type="match status" value="1"/>
</dbReference>
<keyword evidence="4 7" id="KW-0227">DNA damage</keyword>
<proteinExistence type="inferred from homology"/>
<evidence type="ECO:0000256" key="9">
    <source>
        <dbReference type="RuleBase" id="RU003780"/>
    </source>
</evidence>
<accession>S9VE50</accession>
<dbReference type="Proteomes" id="UP000515908">
    <property type="component" value="Chromosome 25"/>
</dbReference>
<evidence type="ECO:0000256" key="7">
    <source>
        <dbReference type="HAMAP-Rule" id="MF_03166"/>
    </source>
</evidence>
<dbReference type="PANTHER" id="PTHR11264">
    <property type="entry name" value="URACIL-DNA GLYCOSYLASE"/>
    <property type="match status" value="1"/>
</dbReference>
<gene>
    <name evidence="12" type="ORF">ADEAN_000979900</name>
</gene>
<dbReference type="InterPro" id="IPR018085">
    <property type="entry name" value="Ura-DNA_Glyclase_AS"/>
</dbReference>
<dbReference type="PROSITE" id="PS00130">
    <property type="entry name" value="U_DNA_GLYCOSYLASE"/>
    <property type="match status" value="1"/>
</dbReference>
<sequence>MQSAAPKKQATLESMFAKRSPTKTTEVISVDEDSQLAGGKRPRSRSGSKEKRKSPSPPKRSGGNGWLGDLITEPSWRKELQPVLQDAAQGKGLLSQIEKFIDTAEGKGATVLPPRPCIFTAFNRTPFDKVKVVLLGQDPYHDIGQAHGLCFSVQPGVRPPPSLKNMYKELESDVPGFTTPSHGYLQSWADQGILMLNATLTVTAHEANSHAKCGWQQFTDEVIVRVSAQRERRVVFLLWGNFARGKKKLIDTSRHIVIENGHPSPLSVKHWVGCKCFSKCNEALVKAGHTPIDWKLPATVTMES</sequence>
<dbReference type="AlphaFoldDB" id="S9VE50"/>
<dbReference type="GO" id="GO:0004844">
    <property type="term" value="F:uracil DNA N-glycosylase activity"/>
    <property type="evidence" value="ECO:0007669"/>
    <property type="project" value="UniProtKB-UniRule"/>
</dbReference>
<dbReference type="CDD" id="cd10027">
    <property type="entry name" value="UDG-F1-like"/>
    <property type="match status" value="1"/>
</dbReference>
<dbReference type="EC" id="3.2.2.27" evidence="3 7"/>
<dbReference type="InterPro" id="IPR005122">
    <property type="entry name" value="Uracil-DNA_glycosylase-like"/>
</dbReference>
<evidence type="ECO:0000256" key="4">
    <source>
        <dbReference type="ARBA" id="ARBA00022763"/>
    </source>
</evidence>
<dbReference type="NCBIfam" id="NF003589">
    <property type="entry name" value="PRK05254.1-2"/>
    <property type="match status" value="1"/>
</dbReference>
<dbReference type="HAMAP" id="MF_00148">
    <property type="entry name" value="UDG"/>
    <property type="match status" value="1"/>
</dbReference>
<evidence type="ECO:0000256" key="3">
    <source>
        <dbReference type="ARBA" id="ARBA00012030"/>
    </source>
</evidence>
<evidence type="ECO:0000256" key="5">
    <source>
        <dbReference type="ARBA" id="ARBA00022801"/>
    </source>
</evidence>
<keyword evidence="6 7" id="KW-0234">DNA repair</keyword>
<dbReference type="OrthoDB" id="10031947at2759"/>
<comment type="catalytic activity">
    <reaction evidence="1 7 9">
        <text>Hydrolyzes single-stranded DNA or mismatched double-stranded DNA and polynucleotides, releasing free uracil.</text>
        <dbReference type="EC" id="3.2.2.27"/>
    </reaction>
</comment>
<evidence type="ECO:0000256" key="8">
    <source>
        <dbReference type="PROSITE-ProRule" id="PRU10072"/>
    </source>
</evidence>
<keyword evidence="5 7" id="KW-0378">Hydrolase</keyword>
<comment type="similarity">
    <text evidence="2 7 9">Belongs to the uracil-DNA glycosylase (UDG) superfamily. UNG family.</text>
</comment>
<dbReference type="SMART" id="SM00986">
    <property type="entry name" value="UDG"/>
    <property type="match status" value="1"/>
</dbReference>
<evidence type="ECO:0000256" key="1">
    <source>
        <dbReference type="ARBA" id="ARBA00001400"/>
    </source>
</evidence>
<name>S9VE50_9TRYP</name>
<dbReference type="Pfam" id="PF03167">
    <property type="entry name" value="UDG"/>
    <property type="match status" value="1"/>
</dbReference>
<dbReference type="InterPro" id="IPR002043">
    <property type="entry name" value="UDG_fam1"/>
</dbReference>
<dbReference type="VEuPathDB" id="TriTrypDB:ADEAN_000979900"/>
<protein>
    <recommendedName>
        <fullName evidence="3 7">Uracil-DNA glycosylase</fullName>
        <shortName evidence="7">UDG</shortName>
        <ecNumber evidence="3 7">3.2.2.27</ecNumber>
    </recommendedName>
</protein>
<dbReference type="GO" id="GO:0005739">
    <property type="term" value="C:mitochondrion"/>
    <property type="evidence" value="ECO:0007669"/>
    <property type="project" value="UniProtKB-SubCell"/>
</dbReference>
<dbReference type="EMBL" id="LR877169">
    <property type="protein sequence ID" value="CAD2222259.1"/>
    <property type="molecule type" value="Genomic_DNA"/>
</dbReference>
<dbReference type="InterPro" id="IPR036895">
    <property type="entry name" value="Uracil-DNA_glycosylase-like_sf"/>
</dbReference>
<dbReference type="PANTHER" id="PTHR11264:SF0">
    <property type="entry name" value="URACIL-DNA GLYCOSYLASE"/>
    <property type="match status" value="1"/>
</dbReference>
<comment type="subcellular location">
    <subcellularLocation>
        <location evidence="7">Mitochondrion</location>
    </subcellularLocation>
    <subcellularLocation>
        <location evidence="7">Nucleus</location>
    </subcellularLocation>
</comment>
<evidence type="ECO:0000313" key="13">
    <source>
        <dbReference type="Proteomes" id="UP000515908"/>
    </source>
</evidence>
<evidence type="ECO:0000259" key="11">
    <source>
        <dbReference type="SMART" id="SM00986"/>
    </source>
</evidence>
<keyword evidence="7" id="KW-0496">Mitochondrion</keyword>
<dbReference type="NCBIfam" id="NF003588">
    <property type="entry name" value="PRK05254.1-1"/>
    <property type="match status" value="1"/>
</dbReference>
<feature type="active site" description="Proton acceptor" evidence="7 8">
    <location>
        <position position="138"/>
    </location>
</feature>
<organism evidence="12 13">
    <name type="scientific">Angomonas deanei</name>
    <dbReference type="NCBI Taxonomy" id="59799"/>
    <lineage>
        <taxon>Eukaryota</taxon>
        <taxon>Discoba</taxon>
        <taxon>Euglenozoa</taxon>
        <taxon>Kinetoplastea</taxon>
        <taxon>Metakinetoplastina</taxon>
        <taxon>Trypanosomatida</taxon>
        <taxon>Trypanosomatidae</taxon>
        <taxon>Strigomonadinae</taxon>
        <taxon>Angomonas</taxon>
    </lineage>
</organism>
<dbReference type="NCBIfam" id="NF003592">
    <property type="entry name" value="PRK05254.1-5"/>
    <property type="match status" value="1"/>
</dbReference>
<reference evidence="12 13" key="1">
    <citation type="submission" date="2020-08" db="EMBL/GenBank/DDBJ databases">
        <authorList>
            <person name="Newling K."/>
            <person name="Davey J."/>
            <person name="Forrester S."/>
        </authorList>
    </citation>
    <scope>NUCLEOTIDE SEQUENCE [LARGE SCALE GENOMIC DNA]</scope>
    <source>
        <strain evidence="13">Crithidia deanei Carvalho (ATCC PRA-265)</strain>
    </source>
</reference>
<dbReference type="FunFam" id="3.40.470.10:FF:000001">
    <property type="entry name" value="Uracil-DNA glycosylase"/>
    <property type="match status" value="1"/>
</dbReference>
<evidence type="ECO:0000256" key="2">
    <source>
        <dbReference type="ARBA" id="ARBA00008184"/>
    </source>
</evidence>
<keyword evidence="7" id="KW-0539">Nucleus</keyword>
<comment type="function">
    <text evidence="7 9">Excises uracil residues from the DNA which can arise as a result of misincorporation of dUMP residues by DNA polymerase or due to deamination of cytosine.</text>
</comment>
<dbReference type="SUPFAM" id="SSF52141">
    <property type="entry name" value="Uracil-DNA glycosylase-like"/>
    <property type="match status" value="1"/>
</dbReference>
<dbReference type="GO" id="GO:0097510">
    <property type="term" value="P:base-excision repair, AP site formation via deaminated base removal"/>
    <property type="evidence" value="ECO:0007669"/>
    <property type="project" value="TreeGrafter"/>
</dbReference>
<feature type="domain" description="Uracil-DNA glycosylase-like" evidence="11">
    <location>
        <begin position="123"/>
        <end position="284"/>
    </location>
</feature>
<keyword evidence="13" id="KW-1185">Reference proteome</keyword>
<evidence type="ECO:0000256" key="6">
    <source>
        <dbReference type="ARBA" id="ARBA00023204"/>
    </source>
</evidence>